<gene>
    <name evidence="1" type="ORF">S01H1_08981</name>
</gene>
<name>X0TX02_9ZZZZ</name>
<feature type="non-terminal residue" evidence="1">
    <location>
        <position position="102"/>
    </location>
</feature>
<comment type="caution">
    <text evidence="1">The sequence shown here is derived from an EMBL/GenBank/DDBJ whole genome shotgun (WGS) entry which is preliminary data.</text>
</comment>
<dbReference type="InterPro" id="IPR036086">
    <property type="entry name" value="ParB/Sulfiredoxin_sf"/>
</dbReference>
<proteinExistence type="predicted"/>
<protein>
    <recommendedName>
        <fullName evidence="2">ParB/Sulfiredoxin domain-containing protein</fullName>
    </recommendedName>
</protein>
<evidence type="ECO:0008006" key="2">
    <source>
        <dbReference type="Google" id="ProtNLM"/>
    </source>
</evidence>
<dbReference type="SUPFAM" id="SSF110849">
    <property type="entry name" value="ParB/Sulfiredoxin"/>
    <property type="match status" value="1"/>
</dbReference>
<accession>X0TX02</accession>
<sequence length="102" mass="11356">MRYQNRVVELVRVRAGDLLPHPLNWRIHPETQREAVSCVLAEVGIVRPLIARRDSGGDLALIDGHLRAGIDPDEILPVIVVDLDAEEGKKLLATLDSKSEFQ</sequence>
<dbReference type="AlphaFoldDB" id="X0TX02"/>
<evidence type="ECO:0000313" key="1">
    <source>
        <dbReference type="EMBL" id="GAF80655.1"/>
    </source>
</evidence>
<dbReference type="EMBL" id="BARS01004597">
    <property type="protein sequence ID" value="GAF80655.1"/>
    <property type="molecule type" value="Genomic_DNA"/>
</dbReference>
<organism evidence="1">
    <name type="scientific">marine sediment metagenome</name>
    <dbReference type="NCBI Taxonomy" id="412755"/>
    <lineage>
        <taxon>unclassified sequences</taxon>
        <taxon>metagenomes</taxon>
        <taxon>ecological metagenomes</taxon>
    </lineage>
</organism>
<reference evidence="1" key="1">
    <citation type="journal article" date="2014" name="Front. Microbiol.">
        <title>High frequency of phylogenetically diverse reductive dehalogenase-homologous genes in deep subseafloor sedimentary metagenomes.</title>
        <authorList>
            <person name="Kawai M."/>
            <person name="Futagami T."/>
            <person name="Toyoda A."/>
            <person name="Takaki Y."/>
            <person name="Nishi S."/>
            <person name="Hori S."/>
            <person name="Arai W."/>
            <person name="Tsubouchi T."/>
            <person name="Morono Y."/>
            <person name="Uchiyama I."/>
            <person name="Ito T."/>
            <person name="Fujiyama A."/>
            <person name="Inagaki F."/>
            <person name="Takami H."/>
        </authorList>
    </citation>
    <scope>NUCLEOTIDE SEQUENCE</scope>
    <source>
        <strain evidence="1">Expedition CK06-06</strain>
    </source>
</reference>